<reference evidence="1" key="1">
    <citation type="submission" date="2023-08" db="EMBL/GenBank/DDBJ databases">
        <authorList>
            <person name="Chen Y."/>
            <person name="Shah S."/>
            <person name="Dougan E. K."/>
            <person name="Thang M."/>
            <person name="Chan C."/>
        </authorList>
    </citation>
    <scope>NUCLEOTIDE SEQUENCE</scope>
</reference>
<feature type="non-terminal residue" evidence="1">
    <location>
        <position position="159"/>
    </location>
</feature>
<accession>A0AA36MK41</accession>
<comment type="caution">
    <text evidence="1">The sequence shown here is derived from an EMBL/GenBank/DDBJ whole genome shotgun (WGS) entry which is preliminary data.</text>
</comment>
<dbReference type="EMBL" id="CAUJNA010000319">
    <property type="protein sequence ID" value="CAJ1375419.1"/>
    <property type="molecule type" value="Genomic_DNA"/>
</dbReference>
<proteinExistence type="predicted"/>
<keyword evidence="2" id="KW-1185">Reference proteome</keyword>
<protein>
    <submittedName>
        <fullName evidence="1">Uncharacterized protein</fullName>
    </submittedName>
</protein>
<evidence type="ECO:0000313" key="1">
    <source>
        <dbReference type="EMBL" id="CAJ1375419.1"/>
    </source>
</evidence>
<name>A0AA36MK41_9DINO</name>
<feature type="non-terminal residue" evidence="1">
    <location>
        <position position="1"/>
    </location>
</feature>
<evidence type="ECO:0000313" key="2">
    <source>
        <dbReference type="Proteomes" id="UP001178507"/>
    </source>
</evidence>
<dbReference type="AlphaFoldDB" id="A0AA36MK41"/>
<gene>
    <name evidence="1" type="ORF">EVOR1521_LOCUS4695</name>
</gene>
<dbReference type="Proteomes" id="UP001178507">
    <property type="component" value="Unassembled WGS sequence"/>
</dbReference>
<organism evidence="1 2">
    <name type="scientific">Effrenium voratum</name>
    <dbReference type="NCBI Taxonomy" id="2562239"/>
    <lineage>
        <taxon>Eukaryota</taxon>
        <taxon>Sar</taxon>
        <taxon>Alveolata</taxon>
        <taxon>Dinophyceae</taxon>
        <taxon>Suessiales</taxon>
        <taxon>Symbiodiniaceae</taxon>
        <taxon>Effrenium</taxon>
    </lineage>
</organism>
<sequence length="159" mass="18586">NFPKLPFLWVMRWTREAALEEPCELSLELLAHGLKYMLLCVDAREKLKPKLQPNEREEKLDESLTGLDAHHDALLQSLRDFQQLAEQPRRPLPEELLRHVRQAIVTFEGRCFAVLLRAGLEKKQPRWVMLGPQPFARHVREWVSQIFGKFLQLPASLSD</sequence>